<dbReference type="eggNOG" id="ENOG5032NZY">
    <property type="taxonomic scope" value="Bacteria"/>
</dbReference>
<sequence length="113" mass="12338">MRELLILAEEAEAEDELAVGFVDIEASLVGGDEYQLILMKDAGWVSGKDPTMGYFRLTFAGHEFLNATRDVGIWAKTKEVVAKEGGSATLDVIKALAIGLLRQQIENRTGLKL</sequence>
<evidence type="ECO:0000313" key="2">
    <source>
        <dbReference type="Proteomes" id="UP000027432"/>
    </source>
</evidence>
<reference evidence="1 2" key="1">
    <citation type="submission" date="2013-07" db="EMBL/GenBank/DDBJ databases">
        <title>Thioclava pacifica DSM 10166 Genome Sequencing.</title>
        <authorList>
            <person name="Lai Q."/>
            <person name="Shao Z."/>
        </authorList>
    </citation>
    <scope>NUCLEOTIDE SEQUENCE [LARGE SCALE GENOMIC DNA]</scope>
    <source>
        <strain evidence="1 2">DSM 10166</strain>
    </source>
</reference>
<organism evidence="1 2">
    <name type="scientific">Thioclava pacifica DSM 10166</name>
    <dbReference type="NCBI Taxonomy" id="1353537"/>
    <lineage>
        <taxon>Bacteria</taxon>
        <taxon>Pseudomonadati</taxon>
        <taxon>Pseudomonadota</taxon>
        <taxon>Alphaproteobacteria</taxon>
        <taxon>Rhodobacterales</taxon>
        <taxon>Paracoccaceae</taxon>
        <taxon>Thioclava</taxon>
    </lineage>
</organism>
<accession>A0A074JB28</accession>
<protein>
    <recommendedName>
        <fullName evidence="3">DUF2513 domain-containing protein</fullName>
    </recommendedName>
</protein>
<evidence type="ECO:0000313" key="1">
    <source>
        <dbReference type="EMBL" id="KEO53050.1"/>
    </source>
</evidence>
<dbReference type="STRING" id="1353537.TP2_08905"/>
<dbReference type="InterPro" id="IPR019650">
    <property type="entry name" value="DUF2513"/>
</dbReference>
<dbReference type="AlphaFoldDB" id="A0A074JB28"/>
<keyword evidence="2" id="KW-1185">Reference proteome</keyword>
<gene>
    <name evidence="1" type="ORF">TP2_08905</name>
</gene>
<dbReference type="Pfam" id="PF10711">
    <property type="entry name" value="DUF2513"/>
    <property type="match status" value="1"/>
</dbReference>
<name>A0A074JB28_9RHOB</name>
<evidence type="ECO:0008006" key="3">
    <source>
        <dbReference type="Google" id="ProtNLM"/>
    </source>
</evidence>
<comment type="caution">
    <text evidence="1">The sequence shown here is derived from an EMBL/GenBank/DDBJ whole genome shotgun (WGS) entry which is preliminary data.</text>
</comment>
<dbReference type="EMBL" id="AUND01000023">
    <property type="protein sequence ID" value="KEO53050.1"/>
    <property type="molecule type" value="Genomic_DNA"/>
</dbReference>
<proteinExistence type="predicted"/>
<dbReference type="Proteomes" id="UP000027432">
    <property type="component" value="Unassembled WGS sequence"/>
</dbReference>